<proteinExistence type="inferred from homology"/>
<protein>
    <recommendedName>
        <fullName evidence="10">Beta-fructofuranosidase</fullName>
    </recommendedName>
</protein>
<dbReference type="InterPro" id="IPR018053">
    <property type="entry name" value="Glyco_hydro_32_AS"/>
</dbReference>
<dbReference type="GO" id="GO:0005975">
    <property type="term" value="P:carbohydrate metabolic process"/>
    <property type="evidence" value="ECO:0007669"/>
    <property type="project" value="InterPro"/>
</dbReference>
<dbReference type="GO" id="GO:0004553">
    <property type="term" value="F:hydrolase activity, hydrolyzing O-glycosyl compounds"/>
    <property type="evidence" value="ECO:0007669"/>
    <property type="project" value="InterPro"/>
</dbReference>
<evidence type="ECO:0000256" key="5">
    <source>
        <dbReference type="SAM" id="Phobius"/>
    </source>
</evidence>
<evidence type="ECO:0000256" key="1">
    <source>
        <dbReference type="ARBA" id="ARBA00009902"/>
    </source>
</evidence>
<evidence type="ECO:0000256" key="2">
    <source>
        <dbReference type="ARBA" id="ARBA00022801"/>
    </source>
</evidence>
<evidence type="ECO:0008006" key="10">
    <source>
        <dbReference type="Google" id="ProtNLM"/>
    </source>
</evidence>
<dbReference type="InterPro" id="IPR013148">
    <property type="entry name" value="Glyco_hydro_32_N"/>
</dbReference>
<feature type="domain" description="Glycosyl hydrolase family 32 N-terminal" evidence="6">
    <location>
        <begin position="117"/>
        <end position="435"/>
    </location>
</feature>
<comment type="similarity">
    <text evidence="1 4">Belongs to the glycosyl hydrolase 32 family.</text>
</comment>
<dbReference type="PANTHER" id="PTHR31953">
    <property type="entry name" value="BETA-FRUCTOFURANOSIDASE, INSOLUBLE ISOENZYME CWINV1-RELATED"/>
    <property type="match status" value="1"/>
</dbReference>
<sequence length="642" mass="72347">MPKNPLLEAFLENELDTERNEGENPLCRPTSQEETVASKTSQSIKLIWRYGLLFATVCCIAVLCYPAARNFLTEENIGSTTSHHELKRVTHAPSATGDGIQVLPREVASYLHRTSFHFQPEKNWMNDPNGPMYYKGYYHFFYQYNPNGAVWGDIVWGHAVSTDLIHWLYLDIALVPDQWYDAYGVWSGSVTLREDGVPIIIYTGASNAGEQTQNVAYPGDPSDPLLRRWVKDQENPILRSPPGINIKDFRDPTTAWKDVDGNWLMTVGAKKQKTGLALLYKSVDLKHWELQENVLHSVESTGMWECVDFFPVAVQGHHGLETYTAAPTVKYVLKASLDDTRHDHYALGSYNVMSKTFHPDDPTRDTGIGLRYDYGKFYASKSFFDPAQQRRILWGWVNESDSEVADIAKGWSSVQAIPRTVFYDDKTKNNLIQVPVEEVKELRGARVSERDVKLVPGGLVQVKGASGGQLDIEVVFDYPNITKLSLDGGQMDDGDHFDCSQGGAAHRGVFGPFGLLVLADENFQERTAVFFYVSYSKEGKWRTRFCSDQTRSSLLPDVDTTVYGSFVEVLPSEDFLSLRVLVDRSIVESFVQGGRMVITSRVYPTMATDQAAHLYLFNNATTSINVRNIDAWQMHSVPMHAI</sequence>
<evidence type="ECO:0000259" key="7">
    <source>
        <dbReference type="Pfam" id="PF08244"/>
    </source>
</evidence>
<gene>
    <name evidence="8" type="ORF">KC19_7G104500</name>
</gene>
<dbReference type="Proteomes" id="UP000822688">
    <property type="component" value="Chromosome 7"/>
</dbReference>
<feature type="domain" description="Glycosyl hydrolase family 32 C-terminal" evidence="7">
    <location>
        <begin position="438"/>
        <end position="633"/>
    </location>
</feature>
<dbReference type="Gene3D" id="2.60.120.560">
    <property type="entry name" value="Exo-inulinase, domain 1"/>
    <property type="match status" value="1"/>
</dbReference>
<evidence type="ECO:0000313" key="8">
    <source>
        <dbReference type="EMBL" id="KAG0567020.1"/>
    </source>
</evidence>
<keyword evidence="3 4" id="KW-0326">Glycosidase</keyword>
<keyword evidence="5" id="KW-1133">Transmembrane helix</keyword>
<dbReference type="CDD" id="cd18624">
    <property type="entry name" value="GH32_Fruct1-like"/>
    <property type="match status" value="1"/>
</dbReference>
<evidence type="ECO:0000313" key="9">
    <source>
        <dbReference type="Proteomes" id="UP000822688"/>
    </source>
</evidence>
<comment type="caution">
    <text evidence="8">The sequence shown here is derived from an EMBL/GenBank/DDBJ whole genome shotgun (WGS) entry which is preliminary data.</text>
</comment>
<dbReference type="PROSITE" id="PS00609">
    <property type="entry name" value="GLYCOSYL_HYDROL_F32"/>
    <property type="match status" value="1"/>
</dbReference>
<dbReference type="InterPro" id="IPR013189">
    <property type="entry name" value="Glyco_hydro_32_C"/>
</dbReference>
<dbReference type="AlphaFoldDB" id="A0A8T0H708"/>
<keyword evidence="9" id="KW-1185">Reference proteome</keyword>
<dbReference type="EMBL" id="CM026428">
    <property type="protein sequence ID" value="KAG0567020.1"/>
    <property type="molecule type" value="Genomic_DNA"/>
</dbReference>
<keyword evidence="2 4" id="KW-0378">Hydrolase</keyword>
<keyword evidence="5" id="KW-0812">Transmembrane</keyword>
<dbReference type="SUPFAM" id="SSF49899">
    <property type="entry name" value="Concanavalin A-like lectins/glucanases"/>
    <property type="match status" value="1"/>
</dbReference>
<dbReference type="Pfam" id="PF08244">
    <property type="entry name" value="Glyco_hydro_32C"/>
    <property type="match status" value="1"/>
</dbReference>
<evidence type="ECO:0000256" key="3">
    <source>
        <dbReference type="ARBA" id="ARBA00023295"/>
    </source>
</evidence>
<dbReference type="FunFam" id="2.115.10.20:FF:000001">
    <property type="entry name" value="Beta-fructofuranosidase, insoluble isoenzyme CWINV1"/>
    <property type="match status" value="1"/>
</dbReference>
<dbReference type="SUPFAM" id="SSF75005">
    <property type="entry name" value="Arabinanase/levansucrase/invertase"/>
    <property type="match status" value="1"/>
</dbReference>
<dbReference type="InterPro" id="IPR050551">
    <property type="entry name" value="Fructan_Metab_Enzymes"/>
</dbReference>
<keyword evidence="5" id="KW-0472">Membrane</keyword>
<dbReference type="Pfam" id="PF00251">
    <property type="entry name" value="Glyco_hydro_32N"/>
    <property type="match status" value="1"/>
</dbReference>
<accession>A0A8T0H708</accession>
<dbReference type="InterPro" id="IPR023296">
    <property type="entry name" value="Glyco_hydro_beta-prop_sf"/>
</dbReference>
<name>A0A8T0H708_CERPU</name>
<dbReference type="SMART" id="SM00640">
    <property type="entry name" value="Glyco_32"/>
    <property type="match status" value="1"/>
</dbReference>
<dbReference type="InterPro" id="IPR013320">
    <property type="entry name" value="ConA-like_dom_sf"/>
</dbReference>
<evidence type="ECO:0000259" key="6">
    <source>
        <dbReference type="Pfam" id="PF00251"/>
    </source>
</evidence>
<evidence type="ECO:0000256" key="4">
    <source>
        <dbReference type="RuleBase" id="RU362110"/>
    </source>
</evidence>
<organism evidence="8 9">
    <name type="scientific">Ceratodon purpureus</name>
    <name type="common">Fire moss</name>
    <name type="synonym">Dicranum purpureum</name>
    <dbReference type="NCBI Taxonomy" id="3225"/>
    <lineage>
        <taxon>Eukaryota</taxon>
        <taxon>Viridiplantae</taxon>
        <taxon>Streptophyta</taxon>
        <taxon>Embryophyta</taxon>
        <taxon>Bryophyta</taxon>
        <taxon>Bryophytina</taxon>
        <taxon>Bryopsida</taxon>
        <taxon>Dicranidae</taxon>
        <taxon>Pseudoditrichales</taxon>
        <taxon>Ditrichaceae</taxon>
        <taxon>Ceratodon</taxon>
    </lineage>
</organism>
<dbReference type="Gene3D" id="2.115.10.20">
    <property type="entry name" value="Glycosyl hydrolase domain, family 43"/>
    <property type="match status" value="1"/>
</dbReference>
<feature type="transmembrane region" description="Helical" evidence="5">
    <location>
        <begin position="47"/>
        <end position="68"/>
    </location>
</feature>
<reference evidence="8" key="1">
    <citation type="submission" date="2020-06" db="EMBL/GenBank/DDBJ databases">
        <title>WGS assembly of Ceratodon purpureus strain R40.</title>
        <authorList>
            <person name="Carey S.B."/>
            <person name="Jenkins J."/>
            <person name="Shu S."/>
            <person name="Lovell J.T."/>
            <person name="Sreedasyam A."/>
            <person name="Maumus F."/>
            <person name="Tiley G.P."/>
            <person name="Fernandez-Pozo N."/>
            <person name="Barry K."/>
            <person name="Chen C."/>
            <person name="Wang M."/>
            <person name="Lipzen A."/>
            <person name="Daum C."/>
            <person name="Saski C.A."/>
            <person name="Payton A.C."/>
            <person name="Mcbreen J.C."/>
            <person name="Conrad R.E."/>
            <person name="Kollar L.M."/>
            <person name="Olsson S."/>
            <person name="Huttunen S."/>
            <person name="Landis J.B."/>
            <person name="Wickett N.J."/>
            <person name="Johnson M.G."/>
            <person name="Rensing S.A."/>
            <person name="Grimwood J."/>
            <person name="Schmutz J."/>
            <person name="Mcdaniel S.F."/>
        </authorList>
    </citation>
    <scope>NUCLEOTIDE SEQUENCE</scope>
    <source>
        <strain evidence="8">R40</strain>
    </source>
</reference>
<dbReference type="InterPro" id="IPR001362">
    <property type="entry name" value="Glyco_hydro_32"/>
</dbReference>